<proteinExistence type="predicted"/>
<organism evidence="2 3">
    <name type="scientific">Adiantum capillus-veneris</name>
    <name type="common">Maidenhair fern</name>
    <dbReference type="NCBI Taxonomy" id="13818"/>
    <lineage>
        <taxon>Eukaryota</taxon>
        <taxon>Viridiplantae</taxon>
        <taxon>Streptophyta</taxon>
        <taxon>Embryophyta</taxon>
        <taxon>Tracheophyta</taxon>
        <taxon>Polypodiopsida</taxon>
        <taxon>Polypodiidae</taxon>
        <taxon>Polypodiales</taxon>
        <taxon>Pteridineae</taxon>
        <taxon>Pteridaceae</taxon>
        <taxon>Vittarioideae</taxon>
        <taxon>Adiantum</taxon>
    </lineage>
</organism>
<dbReference type="SUPFAM" id="SSF52540">
    <property type="entry name" value="P-loop containing nucleoside triphosphate hydrolases"/>
    <property type="match status" value="1"/>
</dbReference>
<dbReference type="Gene3D" id="3.40.50.300">
    <property type="entry name" value="P-loop containing nucleotide triphosphate hydrolases"/>
    <property type="match status" value="1"/>
</dbReference>
<accession>A0A9D4V605</accession>
<keyword evidence="1" id="KW-0150">Chloroplast</keyword>
<reference evidence="2" key="1">
    <citation type="submission" date="2021-01" db="EMBL/GenBank/DDBJ databases">
        <title>Adiantum capillus-veneris genome.</title>
        <authorList>
            <person name="Fang Y."/>
            <person name="Liao Q."/>
        </authorList>
    </citation>
    <scope>NUCLEOTIDE SEQUENCE</scope>
    <source>
        <strain evidence="2">H3</strain>
        <tissue evidence="2">Leaf</tissue>
    </source>
</reference>
<dbReference type="AlphaFoldDB" id="A0A9D4V605"/>
<sequence>MHNFSLGQSAVAKRNEELNMLLDWLGKMYIEMGVLLGPRDFGKTSLLRRLEELWLFNHGLAVESPMFYVDMRRQSWKSLKDASISLTNSICTWAKRWKTWVKPVSLHFTNFVVGVNVDGNRMAEAFLGGSNDKNNDLAHVLMHFSSIVVVMLG</sequence>
<gene>
    <name evidence="2" type="ORF">GOP47_0003643</name>
</gene>
<dbReference type="Proteomes" id="UP000886520">
    <property type="component" value="Chromosome 4"/>
</dbReference>
<evidence type="ECO:0000313" key="3">
    <source>
        <dbReference type="Proteomes" id="UP000886520"/>
    </source>
</evidence>
<keyword evidence="3" id="KW-1185">Reference proteome</keyword>
<name>A0A9D4V605_ADICA</name>
<protein>
    <submittedName>
        <fullName evidence="2">Uncharacterized protein</fullName>
    </submittedName>
</protein>
<dbReference type="EMBL" id="JABFUD020000004">
    <property type="protein sequence ID" value="KAI5080460.1"/>
    <property type="molecule type" value="Genomic_DNA"/>
</dbReference>
<evidence type="ECO:0000256" key="1">
    <source>
        <dbReference type="ARBA" id="ARBA00022528"/>
    </source>
</evidence>
<evidence type="ECO:0000313" key="2">
    <source>
        <dbReference type="EMBL" id="KAI5080460.1"/>
    </source>
</evidence>
<keyword evidence="1" id="KW-0934">Plastid</keyword>
<dbReference type="InterPro" id="IPR027417">
    <property type="entry name" value="P-loop_NTPase"/>
</dbReference>
<comment type="caution">
    <text evidence="2">The sequence shown here is derived from an EMBL/GenBank/DDBJ whole genome shotgun (WGS) entry which is preliminary data.</text>
</comment>